<sequence length="134" mass="14908">MNKKIKFLGPVLCGAIVASNLAFSSVQAAPIKSNIQNSSNTITNKLYASNNFTCDAYVRNGNVYINMNSNYSSALYEVVINFYDENGRDVDKFQHRERSSSGMSYGCGTDRHWTYAVVHFYANGDSIGSKTVYK</sequence>
<dbReference type="AlphaFoldDB" id="A0A2U8DVU5"/>
<gene>
    <name evidence="2" type="ORF">B9W14_19355</name>
</gene>
<feature type="signal peptide" evidence="1">
    <location>
        <begin position="1"/>
        <end position="28"/>
    </location>
</feature>
<feature type="chain" id="PRO_5016095523" description="Secreted protein" evidence="1">
    <location>
        <begin position="29"/>
        <end position="134"/>
    </location>
</feature>
<proteinExistence type="predicted"/>
<reference evidence="3" key="1">
    <citation type="submission" date="2017-04" db="EMBL/GenBank/DDBJ databases">
        <authorList>
            <person name="Song Y."/>
            <person name="Cho B.-K."/>
        </authorList>
    </citation>
    <scope>NUCLEOTIDE SEQUENCE [LARGE SCALE GENOMIC DNA]</scope>
    <source>
        <strain evidence="3">SL1</strain>
    </source>
</reference>
<evidence type="ECO:0000256" key="1">
    <source>
        <dbReference type="SAM" id="SignalP"/>
    </source>
</evidence>
<dbReference type="RefSeq" id="WP_032075417.1">
    <property type="nucleotide sequence ID" value="NZ_CP020953.1"/>
</dbReference>
<dbReference type="EMBL" id="CP020953">
    <property type="protein sequence ID" value="AWI06561.1"/>
    <property type="molecule type" value="Genomic_DNA"/>
</dbReference>
<keyword evidence="3" id="KW-1185">Reference proteome</keyword>
<keyword evidence="1" id="KW-0732">Signal</keyword>
<accession>A0A2U8DVU5</accession>
<evidence type="ECO:0000313" key="2">
    <source>
        <dbReference type="EMBL" id="AWI06561.1"/>
    </source>
</evidence>
<organism evidence="2 3">
    <name type="scientific">Clostridium drakei</name>
    <dbReference type="NCBI Taxonomy" id="332101"/>
    <lineage>
        <taxon>Bacteria</taxon>
        <taxon>Bacillati</taxon>
        <taxon>Bacillota</taxon>
        <taxon>Clostridia</taxon>
        <taxon>Eubacteriales</taxon>
        <taxon>Clostridiaceae</taxon>
        <taxon>Clostridium</taxon>
    </lineage>
</organism>
<name>A0A2U8DVU5_9CLOT</name>
<protein>
    <recommendedName>
        <fullName evidence="4">Secreted protein</fullName>
    </recommendedName>
</protein>
<dbReference type="Proteomes" id="UP000244910">
    <property type="component" value="Chromosome"/>
</dbReference>
<evidence type="ECO:0000313" key="3">
    <source>
        <dbReference type="Proteomes" id="UP000244910"/>
    </source>
</evidence>
<evidence type="ECO:0008006" key="4">
    <source>
        <dbReference type="Google" id="ProtNLM"/>
    </source>
</evidence>
<dbReference type="KEGG" id="cdrk:B9W14_19355"/>